<feature type="domain" description="Serine aminopeptidase S33" evidence="2">
    <location>
        <begin position="77"/>
        <end position="244"/>
    </location>
</feature>
<dbReference type="Gene3D" id="3.40.50.1820">
    <property type="entry name" value="alpha/beta hydrolase"/>
    <property type="match status" value="1"/>
</dbReference>
<dbReference type="PANTHER" id="PTHR43265">
    <property type="entry name" value="ESTERASE ESTD"/>
    <property type="match status" value="1"/>
</dbReference>
<dbReference type="Proteomes" id="UP001500791">
    <property type="component" value="Unassembled WGS sequence"/>
</dbReference>
<keyword evidence="4" id="KW-1185">Reference proteome</keyword>
<comment type="caution">
    <text evidence="3">The sequence shown here is derived from an EMBL/GenBank/DDBJ whole genome shotgun (WGS) entry which is preliminary data.</text>
</comment>
<dbReference type="InterPro" id="IPR029058">
    <property type="entry name" value="AB_hydrolase_fold"/>
</dbReference>
<dbReference type="EMBL" id="BAAAEJ010000007">
    <property type="protein sequence ID" value="GAA0388918.1"/>
    <property type="molecule type" value="Genomic_DNA"/>
</dbReference>
<feature type="signal peptide" evidence="1">
    <location>
        <begin position="1"/>
        <end position="22"/>
    </location>
</feature>
<reference evidence="3 4" key="1">
    <citation type="journal article" date="2019" name="Int. J. Syst. Evol. Microbiol.">
        <title>The Global Catalogue of Microorganisms (GCM) 10K type strain sequencing project: providing services to taxonomists for standard genome sequencing and annotation.</title>
        <authorList>
            <consortium name="The Broad Institute Genomics Platform"/>
            <consortium name="The Broad Institute Genome Sequencing Center for Infectious Disease"/>
            <person name="Wu L."/>
            <person name="Ma J."/>
        </authorList>
    </citation>
    <scope>NUCLEOTIDE SEQUENCE [LARGE SCALE GENOMIC DNA]</scope>
    <source>
        <strain evidence="3 4">JCM 13476</strain>
    </source>
</reference>
<dbReference type="InterPro" id="IPR022742">
    <property type="entry name" value="Hydrolase_4"/>
</dbReference>
<feature type="chain" id="PRO_5046810289" evidence="1">
    <location>
        <begin position="23"/>
        <end position="319"/>
    </location>
</feature>
<keyword evidence="1" id="KW-0732">Signal</keyword>
<protein>
    <submittedName>
        <fullName evidence="3">Alpha/beta hydrolase</fullName>
    </submittedName>
</protein>
<proteinExistence type="predicted"/>
<keyword evidence="3" id="KW-0378">Hydrolase</keyword>
<organism evidence="3 4">
    <name type="scientific">Brevundimonas terrae</name>
    <dbReference type="NCBI Taxonomy" id="363631"/>
    <lineage>
        <taxon>Bacteria</taxon>
        <taxon>Pseudomonadati</taxon>
        <taxon>Pseudomonadota</taxon>
        <taxon>Alphaproteobacteria</taxon>
        <taxon>Caulobacterales</taxon>
        <taxon>Caulobacteraceae</taxon>
        <taxon>Brevundimonas</taxon>
    </lineage>
</organism>
<dbReference type="InterPro" id="IPR053145">
    <property type="entry name" value="AB_hydrolase_Est10"/>
</dbReference>
<dbReference type="PANTHER" id="PTHR43265:SF1">
    <property type="entry name" value="ESTERASE ESTD"/>
    <property type="match status" value="1"/>
</dbReference>
<dbReference type="SUPFAM" id="SSF53474">
    <property type="entry name" value="alpha/beta-Hydrolases"/>
    <property type="match status" value="1"/>
</dbReference>
<dbReference type="Pfam" id="PF12146">
    <property type="entry name" value="Hydrolase_4"/>
    <property type="match status" value="1"/>
</dbReference>
<dbReference type="GO" id="GO:0016787">
    <property type="term" value="F:hydrolase activity"/>
    <property type="evidence" value="ECO:0007669"/>
    <property type="project" value="UniProtKB-KW"/>
</dbReference>
<evidence type="ECO:0000259" key="2">
    <source>
        <dbReference type="Pfam" id="PF12146"/>
    </source>
</evidence>
<evidence type="ECO:0000256" key="1">
    <source>
        <dbReference type="SAM" id="SignalP"/>
    </source>
</evidence>
<accession>A0ABN0YAZ1</accession>
<dbReference type="RefSeq" id="WP_341771085.1">
    <property type="nucleotide sequence ID" value="NZ_BAAAEJ010000007.1"/>
</dbReference>
<sequence length="319" mass="33682">MKLTPTLIAAQMGLMFALPAMAEPVSSQVEMAAQPSALYGTLLRPEGALEAAAVIIPGSGPTDGDGNNPLGVKNASLKQLAEGLAAQGIATVRIDKRGIARSVAAASREEDLRFDTYIDDARAWAAHTVQQLDVSCVWLIGHSEGALVAQSAASNTDRNICGLVLLSGAGRPAGVVLREQLAQTPEPYRTQLFDGIAELEAGRTIPNPSPMLHSLLRPSVQPYMISWISRDPAKLAHDDLGPIFIGQGTTDLQTSVADAEALSLAQPNAQMKLWQGVNHVLTQAPAERSANLATYADPEAKIDPQVVTDVAAFIKNNTL</sequence>
<evidence type="ECO:0000313" key="3">
    <source>
        <dbReference type="EMBL" id="GAA0388918.1"/>
    </source>
</evidence>
<name>A0ABN0YAZ1_9CAUL</name>
<gene>
    <name evidence="3" type="ORF">GCM10009093_14480</name>
</gene>
<evidence type="ECO:0000313" key="4">
    <source>
        <dbReference type="Proteomes" id="UP001500791"/>
    </source>
</evidence>